<organism evidence="8 9">
    <name type="scientific">Nannocystis exedens</name>
    <dbReference type="NCBI Taxonomy" id="54"/>
    <lineage>
        <taxon>Bacteria</taxon>
        <taxon>Pseudomonadati</taxon>
        <taxon>Myxococcota</taxon>
        <taxon>Polyangia</taxon>
        <taxon>Nannocystales</taxon>
        <taxon>Nannocystaceae</taxon>
        <taxon>Nannocystis</taxon>
    </lineage>
</organism>
<dbReference type="PROSITE" id="PS50011">
    <property type="entry name" value="PROTEIN_KINASE_DOM"/>
    <property type="match status" value="1"/>
</dbReference>
<evidence type="ECO:0000256" key="2">
    <source>
        <dbReference type="ARBA" id="ARBA00022741"/>
    </source>
</evidence>
<dbReference type="Proteomes" id="UP000199400">
    <property type="component" value="Unassembled WGS sequence"/>
</dbReference>
<accession>A0A1I1V5N6</accession>
<evidence type="ECO:0000259" key="7">
    <source>
        <dbReference type="PROSITE" id="PS50011"/>
    </source>
</evidence>
<dbReference type="AlphaFoldDB" id="A0A1I1V5N6"/>
<evidence type="ECO:0000256" key="4">
    <source>
        <dbReference type="ARBA" id="ARBA00022840"/>
    </source>
</evidence>
<evidence type="ECO:0000256" key="5">
    <source>
        <dbReference type="SAM" id="MobiDB-lite"/>
    </source>
</evidence>
<reference evidence="9" key="1">
    <citation type="submission" date="2016-10" db="EMBL/GenBank/DDBJ databases">
        <authorList>
            <person name="Varghese N."/>
            <person name="Submissions S."/>
        </authorList>
    </citation>
    <scope>NUCLEOTIDE SEQUENCE [LARGE SCALE GENOMIC DNA]</scope>
    <source>
        <strain evidence="9">ATCC 25963</strain>
    </source>
</reference>
<dbReference type="STRING" id="54.SAMN02745121_01569"/>
<keyword evidence="6" id="KW-1133">Transmembrane helix</keyword>
<dbReference type="InterPro" id="IPR000719">
    <property type="entry name" value="Prot_kinase_dom"/>
</dbReference>
<feature type="domain" description="Protein kinase" evidence="7">
    <location>
        <begin position="18"/>
        <end position="305"/>
    </location>
</feature>
<dbReference type="Pfam" id="PF00069">
    <property type="entry name" value="Pkinase"/>
    <property type="match status" value="1"/>
</dbReference>
<evidence type="ECO:0000313" key="9">
    <source>
        <dbReference type="Proteomes" id="UP000199400"/>
    </source>
</evidence>
<dbReference type="Gene3D" id="1.10.510.10">
    <property type="entry name" value="Transferase(Phosphotransferase) domain 1"/>
    <property type="match status" value="1"/>
</dbReference>
<keyword evidence="6" id="KW-0812">Transmembrane</keyword>
<dbReference type="PANTHER" id="PTHR43289">
    <property type="entry name" value="MITOGEN-ACTIVATED PROTEIN KINASE KINASE KINASE 20-RELATED"/>
    <property type="match status" value="1"/>
</dbReference>
<name>A0A1I1V5N6_9BACT</name>
<keyword evidence="6" id="KW-0472">Membrane</keyword>
<protein>
    <submittedName>
        <fullName evidence="8">Serine/threonine protein kinase</fullName>
    </submittedName>
</protein>
<keyword evidence="9" id="KW-1185">Reference proteome</keyword>
<dbReference type="CDD" id="cd14014">
    <property type="entry name" value="STKc_PknB_like"/>
    <property type="match status" value="1"/>
</dbReference>
<feature type="region of interest" description="Disordered" evidence="5">
    <location>
        <begin position="310"/>
        <end position="347"/>
    </location>
</feature>
<dbReference type="GO" id="GO:0005524">
    <property type="term" value="F:ATP binding"/>
    <property type="evidence" value="ECO:0007669"/>
    <property type="project" value="UniProtKB-KW"/>
</dbReference>
<feature type="transmembrane region" description="Helical" evidence="6">
    <location>
        <begin position="351"/>
        <end position="373"/>
    </location>
</feature>
<evidence type="ECO:0000313" key="8">
    <source>
        <dbReference type="EMBL" id="SFD78326.1"/>
    </source>
</evidence>
<sequence>MVRPDPKALVGRTLGGVYRIKRHVAAGGFADLYEGWHEELETPVAVKVRRAVGLDGDPEAVARNDDYCFAHFKTEAILGFRLRDPHVVRVLDFRLEAKVEYLVMEWLEGKSLQVLADGRPMYWRRAVDLMAKAADAVASLHAAGWFHRDIKPDNFMVLGGGEDDERVVLIDLGLVRQRPLAAPIVSQLAEPTAWIAHTPGYCAPEVYAQVKQKRIETSPFTEASEVFALGVTLYKLITGRIPWVGHTAQQQQDEIALGSPPIPLSQLGTRVPPELEQLLLRALGSDPSQRPSSAQAFARELRRVLVPSKPLPEVATARPPAADERREAGESSPRMAAAPPPAKPARPRRSLLRWAPVVLLLALGGSLVLALGWSLGWQVPAAPAELRVDEAPAPSPAPSPVIVTVPDATPAPSPAPPPSTRRRTTLVEQLRRCPGAPSGMVALEIRGGRLVAVDFEPLRADDEWHQCAAKRLLGAKDGQRIVNL</sequence>
<dbReference type="EMBL" id="FOMX01000004">
    <property type="protein sequence ID" value="SFD78326.1"/>
    <property type="molecule type" value="Genomic_DNA"/>
</dbReference>
<keyword evidence="3 8" id="KW-0418">Kinase</keyword>
<evidence type="ECO:0000256" key="1">
    <source>
        <dbReference type="ARBA" id="ARBA00022679"/>
    </source>
</evidence>
<dbReference type="SUPFAM" id="SSF56112">
    <property type="entry name" value="Protein kinase-like (PK-like)"/>
    <property type="match status" value="1"/>
</dbReference>
<keyword evidence="8" id="KW-0723">Serine/threonine-protein kinase</keyword>
<evidence type="ECO:0000256" key="6">
    <source>
        <dbReference type="SAM" id="Phobius"/>
    </source>
</evidence>
<dbReference type="Gene3D" id="3.30.200.20">
    <property type="entry name" value="Phosphorylase Kinase, domain 1"/>
    <property type="match status" value="1"/>
</dbReference>
<dbReference type="RefSeq" id="WP_096330321.1">
    <property type="nucleotide sequence ID" value="NZ_FOMX01000004.1"/>
</dbReference>
<dbReference type="PANTHER" id="PTHR43289:SF34">
    <property type="entry name" value="SERINE_THREONINE-PROTEIN KINASE YBDM-RELATED"/>
    <property type="match status" value="1"/>
</dbReference>
<keyword evidence="4" id="KW-0067">ATP-binding</keyword>
<keyword evidence="1" id="KW-0808">Transferase</keyword>
<keyword evidence="2" id="KW-0547">Nucleotide-binding</keyword>
<evidence type="ECO:0000256" key="3">
    <source>
        <dbReference type="ARBA" id="ARBA00022777"/>
    </source>
</evidence>
<dbReference type="SMART" id="SM00220">
    <property type="entry name" value="S_TKc"/>
    <property type="match status" value="1"/>
</dbReference>
<gene>
    <name evidence="8" type="ORF">SAMN02745121_01569</name>
</gene>
<proteinExistence type="predicted"/>
<dbReference type="GO" id="GO:0004674">
    <property type="term" value="F:protein serine/threonine kinase activity"/>
    <property type="evidence" value="ECO:0007669"/>
    <property type="project" value="UniProtKB-KW"/>
</dbReference>
<dbReference type="InterPro" id="IPR011009">
    <property type="entry name" value="Kinase-like_dom_sf"/>
</dbReference>
<dbReference type="OrthoDB" id="9801841at2"/>